<dbReference type="Proteomes" id="UP000682713">
    <property type="component" value="Unassembled WGS sequence"/>
</dbReference>
<reference evidence="1 2" key="1">
    <citation type="submission" date="2021-05" db="EMBL/GenBank/DDBJ databases">
        <title>Novel Bacillus species.</title>
        <authorList>
            <person name="Liu G."/>
        </authorList>
    </citation>
    <scope>NUCLEOTIDE SEQUENCE [LARGE SCALE GENOMIC DNA]</scope>
    <source>
        <strain evidence="1 2">FJAT-49732</strain>
    </source>
</reference>
<dbReference type="Pfam" id="PF10055">
    <property type="entry name" value="DUF2292"/>
    <property type="match status" value="1"/>
</dbReference>
<organism evidence="1 2">
    <name type="scientific">Lederbergia citrisecunda</name>
    <dbReference type="NCBI Taxonomy" id="2833583"/>
    <lineage>
        <taxon>Bacteria</taxon>
        <taxon>Bacillati</taxon>
        <taxon>Bacillota</taxon>
        <taxon>Bacilli</taxon>
        <taxon>Bacillales</taxon>
        <taxon>Bacillaceae</taxon>
        <taxon>Lederbergia</taxon>
    </lineage>
</organism>
<dbReference type="RefSeq" id="WP_213109011.1">
    <property type="nucleotide sequence ID" value="NZ_JAGYPJ010000001.1"/>
</dbReference>
<accession>A0A942TIL4</accession>
<gene>
    <name evidence="1" type="ORF">KHA93_00980</name>
</gene>
<name>A0A942TIL4_9BACI</name>
<sequence>MAEKVKAESDQLQVIVDSLNNMQSGELQITVQEGKIVKIIRIENW</sequence>
<dbReference type="EMBL" id="JAGYPJ010000001">
    <property type="protein sequence ID" value="MBS4198233.1"/>
    <property type="molecule type" value="Genomic_DNA"/>
</dbReference>
<protein>
    <submittedName>
        <fullName evidence="1">DUF2292 domain-containing protein</fullName>
    </submittedName>
</protein>
<evidence type="ECO:0000313" key="1">
    <source>
        <dbReference type="EMBL" id="MBS4198233.1"/>
    </source>
</evidence>
<proteinExistence type="predicted"/>
<comment type="caution">
    <text evidence="1">The sequence shown here is derived from an EMBL/GenBank/DDBJ whole genome shotgun (WGS) entry which is preliminary data.</text>
</comment>
<evidence type="ECO:0000313" key="2">
    <source>
        <dbReference type="Proteomes" id="UP000682713"/>
    </source>
</evidence>
<dbReference type="AlphaFoldDB" id="A0A942TIL4"/>
<dbReference type="InterPro" id="IPR018743">
    <property type="entry name" value="DUF2292"/>
</dbReference>
<keyword evidence="2" id="KW-1185">Reference proteome</keyword>